<dbReference type="SUPFAM" id="SSF51905">
    <property type="entry name" value="FAD/NAD(P)-binding domain"/>
    <property type="match status" value="1"/>
</dbReference>
<dbReference type="InterPro" id="IPR036188">
    <property type="entry name" value="FAD/NAD-bd_sf"/>
</dbReference>
<evidence type="ECO:0000256" key="3">
    <source>
        <dbReference type="ARBA" id="ARBA00023002"/>
    </source>
</evidence>
<dbReference type="GO" id="GO:0044550">
    <property type="term" value="P:secondary metabolite biosynthetic process"/>
    <property type="evidence" value="ECO:0007669"/>
    <property type="project" value="TreeGrafter"/>
</dbReference>
<dbReference type="Proteomes" id="UP000092993">
    <property type="component" value="Unassembled WGS sequence"/>
</dbReference>
<dbReference type="PANTHER" id="PTHR46720">
    <property type="entry name" value="HYDROXYLASE, PUTATIVE (AFU_ORTHOLOGUE AFUA_3G01460)-RELATED"/>
    <property type="match status" value="1"/>
</dbReference>
<dbReference type="Gene3D" id="3.50.50.60">
    <property type="entry name" value="FAD/NAD(P)-binding domain"/>
    <property type="match status" value="1"/>
</dbReference>
<dbReference type="PANTHER" id="PTHR46720:SF3">
    <property type="entry name" value="FAD-BINDING DOMAIN-CONTAINING PROTEIN-RELATED"/>
    <property type="match status" value="1"/>
</dbReference>
<accession>A0A1C7MHF3</accession>
<sequence length="177" mass="19475">MRPELEDTTYDGPLFAQVPPADVIKEFVGWEPEAVALLKCFNKVSCWTINTVKSLPTYVHRRVALAGDAAHAMAPHQASGAGQAFEDGYILAAILAHPRSASSPCPPRSERHDLRLQCLRLRGVQRGGDIPLQKLEELGRVAEESLRWVVDTSAMDDRRRAVERLDAGMLSLDATSC</sequence>
<feature type="domain" description="FAD-binding" evidence="4">
    <location>
        <begin position="41"/>
        <end position="98"/>
    </location>
</feature>
<keyword evidence="2" id="KW-0274">FAD</keyword>
<dbReference type="STRING" id="5627.A0A1C7MHF3"/>
<proteinExistence type="predicted"/>
<gene>
    <name evidence="5" type="ORF">A0H81_05802</name>
</gene>
<evidence type="ECO:0000313" key="5">
    <source>
        <dbReference type="EMBL" id="OBZ74454.1"/>
    </source>
</evidence>
<name>A0A1C7MHF3_GRIFR</name>
<evidence type="ECO:0000259" key="4">
    <source>
        <dbReference type="Pfam" id="PF01494"/>
    </source>
</evidence>
<reference evidence="5 6" key="1">
    <citation type="submission" date="2016-03" db="EMBL/GenBank/DDBJ databases">
        <title>Whole genome sequencing of Grifola frondosa 9006-11.</title>
        <authorList>
            <person name="Min B."/>
            <person name="Park H."/>
            <person name="Kim J.-G."/>
            <person name="Cho H."/>
            <person name="Oh Y.-L."/>
            <person name="Kong W.-S."/>
            <person name="Choi I.-G."/>
        </authorList>
    </citation>
    <scope>NUCLEOTIDE SEQUENCE [LARGE SCALE GENOMIC DNA]</scope>
    <source>
        <strain evidence="5 6">9006-11</strain>
    </source>
</reference>
<dbReference type="InterPro" id="IPR002938">
    <property type="entry name" value="FAD-bd"/>
</dbReference>
<dbReference type="OrthoDB" id="417877at2759"/>
<keyword evidence="6" id="KW-1185">Reference proteome</keyword>
<keyword evidence="1" id="KW-0285">Flavoprotein</keyword>
<dbReference type="GO" id="GO:0016491">
    <property type="term" value="F:oxidoreductase activity"/>
    <property type="evidence" value="ECO:0007669"/>
    <property type="project" value="UniProtKB-KW"/>
</dbReference>
<comment type="caution">
    <text evidence="5">The sequence shown here is derived from an EMBL/GenBank/DDBJ whole genome shotgun (WGS) entry which is preliminary data.</text>
</comment>
<evidence type="ECO:0000313" key="6">
    <source>
        <dbReference type="Proteomes" id="UP000092993"/>
    </source>
</evidence>
<evidence type="ECO:0000256" key="1">
    <source>
        <dbReference type="ARBA" id="ARBA00022630"/>
    </source>
</evidence>
<organism evidence="5 6">
    <name type="scientific">Grifola frondosa</name>
    <name type="common">Maitake</name>
    <name type="synonym">Polyporus frondosus</name>
    <dbReference type="NCBI Taxonomy" id="5627"/>
    <lineage>
        <taxon>Eukaryota</taxon>
        <taxon>Fungi</taxon>
        <taxon>Dikarya</taxon>
        <taxon>Basidiomycota</taxon>
        <taxon>Agaricomycotina</taxon>
        <taxon>Agaricomycetes</taxon>
        <taxon>Polyporales</taxon>
        <taxon>Grifolaceae</taxon>
        <taxon>Grifola</taxon>
    </lineage>
</organism>
<dbReference type="GO" id="GO:0071949">
    <property type="term" value="F:FAD binding"/>
    <property type="evidence" value="ECO:0007669"/>
    <property type="project" value="InterPro"/>
</dbReference>
<dbReference type="InterPro" id="IPR051104">
    <property type="entry name" value="FAD_monoxygenase"/>
</dbReference>
<evidence type="ECO:0000256" key="2">
    <source>
        <dbReference type="ARBA" id="ARBA00022827"/>
    </source>
</evidence>
<dbReference type="OMA" id="CHTSSTR"/>
<protein>
    <recommendedName>
        <fullName evidence="4">FAD-binding domain-containing protein</fullName>
    </recommendedName>
</protein>
<dbReference type="AlphaFoldDB" id="A0A1C7MHF3"/>
<dbReference type="EMBL" id="LUGG01000005">
    <property type="protein sequence ID" value="OBZ74454.1"/>
    <property type="molecule type" value="Genomic_DNA"/>
</dbReference>
<keyword evidence="3" id="KW-0560">Oxidoreductase</keyword>
<dbReference type="Pfam" id="PF01494">
    <property type="entry name" value="FAD_binding_3"/>
    <property type="match status" value="1"/>
</dbReference>